<dbReference type="EMBL" id="JAAYEE010000217">
    <property type="protein sequence ID" value="NLW36146.1"/>
    <property type="molecule type" value="Genomic_DNA"/>
</dbReference>
<evidence type="ECO:0000256" key="1">
    <source>
        <dbReference type="ARBA" id="ARBA00009437"/>
    </source>
</evidence>
<dbReference type="SUPFAM" id="SSF53850">
    <property type="entry name" value="Periplasmic binding protein-like II"/>
    <property type="match status" value="1"/>
</dbReference>
<dbReference type="Gene3D" id="1.10.10.10">
    <property type="entry name" value="Winged helix-like DNA-binding domain superfamily/Winged helix DNA-binding domain"/>
    <property type="match status" value="1"/>
</dbReference>
<keyword evidence="3" id="KW-0238">DNA-binding</keyword>
<dbReference type="InterPro" id="IPR000847">
    <property type="entry name" value="LysR_HTH_N"/>
</dbReference>
<dbReference type="Pfam" id="PF00126">
    <property type="entry name" value="HTH_1"/>
    <property type="match status" value="1"/>
</dbReference>
<dbReference type="GO" id="GO:0003700">
    <property type="term" value="F:DNA-binding transcription factor activity"/>
    <property type="evidence" value="ECO:0007669"/>
    <property type="project" value="InterPro"/>
</dbReference>
<gene>
    <name evidence="6" type="ORF">GXY80_11820</name>
</gene>
<dbReference type="SUPFAM" id="SSF46785">
    <property type="entry name" value="Winged helix' DNA-binding domain"/>
    <property type="match status" value="1"/>
</dbReference>
<sequence>MMLSYSLNSLLVFYEVVRLGSFSKAADLLAMTQPGVSNHVTQLEAQAGCRLLIRGRGNFRLTKEGRVVFRYAEKIEAMAKGLEHSIDVIKRDAEPLLRIGTTPVYSRVMMPSILGSFQKANPNIMIKLDTGSSDDLVNSVISMENDVVVVGDQKVSKKLFVFHLLKEELVLITCNNHPLSARKIISLKDIEGWPLVIREEGSSTRKVVLSALDSLKVTPSTLIDMRSTEFIKQWVSQGKGVSILIRRAVMNDEQKHLKVISLKEKLILEVSVLFLKSRKYDASIQKFLHHVEDLKARSILH</sequence>
<dbReference type="InterPro" id="IPR036388">
    <property type="entry name" value="WH-like_DNA-bd_sf"/>
</dbReference>
<name>A0A971M6Q0_9BACT</name>
<accession>A0A971M6Q0</accession>
<evidence type="ECO:0000313" key="7">
    <source>
        <dbReference type="Proteomes" id="UP000777265"/>
    </source>
</evidence>
<dbReference type="PRINTS" id="PR00039">
    <property type="entry name" value="HTHLYSR"/>
</dbReference>
<evidence type="ECO:0000256" key="4">
    <source>
        <dbReference type="ARBA" id="ARBA00023163"/>
    </source>
</evidence>
<organism evidence="6 7">
    <name type="scientific">Syntrophorhabdus aromaticivorans</name>
    <dbReference type="NCBI Taxonomy" id="328301"/>
    <lineage>
        <taxon>Bacteria</taxon>
        <taxon>Pseudomonadati</taxon>
        <taxon>Thermodesulfobacteriota</taxon>
        <taxon>Syntrophorhabdia</taxon>
        <taxon>Syntrophorhabdales</taxon>
        <taxon>Syntrophorhabdaceae</taxon>
        <taxon>Syntrophorhabdus</taxon>
    </lineage>
</organism>
<evidence type="ECO:0000313" key="6">
    <source>
        <dbReference type="EMBL" id="NLW36146.1"/>
    </source>
</evidence>
<dbReference type="GO" id="GO:0000976">
    <property type="term" value="F:transcription cis-regulatory region binding"/>
    <property type="evidence" value="ECO:0007669"/>
    <property type="project" value="TreeGrafter"/>
</dbReference>
<dbReference type="AlphaFoldDB" id="A0A971M6Q0"/>
<dbReference type="InterPro" id="IPR036390">
    <property type="entry name" value="WH_DNA-bd_sf"/>
</dbReference>
<reference evidence="6" key="1">
    <citation type="journal article" date="2020" name="Biotechnol. Biofuels">
        <title>New insights from the biogas microbiome by comprehensive genome-resolved metagenomics of nearly 1600 species originating from multiple anaerobic digesters.</title>
        <authorList>
            <person name="Campanaro S."/>
            <person name="Treu L."/>
            <person name="Rodriguez-R L.M."/>
            <person name="Kovalovszki A."/>
            <person name="Ziels R.M."/>
            <person name="Maus I."/>
            <person name="Zhu X."/>
            <person name="Kougias P.G."/>
            <person name="Basile A."/>
            <person name="Luo G."/>
            <person name="Schluter A."/>
            <person name="Konstantinidis K.T."/>
            <person name="Angelidaki I."/>
        </authorList>
    </citation>
    <scope>NUCLEOTIDE SEQUENCE</scope>
    <source>
        <strain evidence="6">AS06rmzACSIP_7</strain>
    </source>
</reference>
<dbReference type="InterPro" id="IPR005119">
    <property type="entry name" value="LysR_subst-bd"/>
</dbReference>
<proteinExistence type="inferred from homology"/>
<dbReference type="Pfam" id="PF03466">
    <property type="entry name" value="LysR_substrate"/>
    <property type="match status" value="1"/>
</dbReference>
<dbReference type="CDD" id="cd05466">
    <property type="entry name" value="PBP2_LTTR_substrate"/>
    <property type="match status" value="1"/>
</dbReference>
<keyword evidence="2" id="KW-0805">Transcription regulation</keyword>
<evidence type="ECO:0000256" key="3">
    <source>
        <dbReference type="ARBA" id="ARBA00023125"/>
    </source>
</evidence>
<dbReference type="Proteomes" id="UP000777265">
    <property type="component" value="Unassembled WGS sequence"/>
</dbReference>
<evidence type="ECO:0000256" key="2">
    <source>
        <dbReference type="ARBA" id="ARBA00023015"/>
    </source>
</evidence>
<dbReference type="Gene3D" id="3.40.190.290">
    <property type="match status" value="1"/>
</dbReference>
<reference evidence="6" key="2">
    <citation type="submission" date="2020-01" db="EMBL/GenBank/DDBJ databases">
        <authorList>
            <person name="Campanaro S."/>
        </authorList>
    </citation>
    <scope>NUCLEOTIDE SEQUENCE</scope>
    <source>
        <strain evidence="6">AS06rmzACSIP_7</strain>
    </source>
</reference>
<evidence type="ECO:0000259" key="5">
    <source>
        <dbReference type="PROSITE" id="PS50931"/>
    </source>
</evidence>
<protein>
    <submittedName>
        <fullName evidence="6">LysR family transcriptional regulator</fullName>
    </submittedName>
</protein>
<dbReference type="PANTHER" id="PTHR30126">
    <property type="entry name" value="HTH-TYPE TRANSCRIPTIONAL REGULATOR"/>
    <property type="match status" value="1"/>
</dbReference>
<keyword evidence="4" id="KW-0804">Transcription</keyword>
<dbReference type="PANTHER" id="PTHR30126:SF64">
    <property type="entry name" value="HTH-TYPE TRANSCRIPTIONAL REGULATOR CITR"/>
    <property type="match status" value="1"/>
</dbReference>
<feature type="domain" description="HTH lysR-type" evidence="5">
    <location>
        <begin position="5"/>
        <end position="62"/>
    </location>
</feature>
<comment type="caution">
    <text evidence="6">The sequence shown here is derived from an EMBL/GenBank/DDBJ whole genome shotgun (WGS) entry which is preliminary data.</text>
</comment>
<comment type="similarity">
    <text evidence="1">Belongs to the LysR transcriptional regulatory family.</text>
</comment>
<dbReference type="PROSITE" id="PS50931">
    <property type="entry name" value="HTH_LYSR"/>
    <property type="match status" value="1"/>
</dbReference>